<feature type="region of interest" description="Disordered" evidence="1">
    <location>
        <begin position="775"/>
        <end position="794"/>
    </location>
</feature>
<feature type="compositionally biased region" description="Basic and acidic residues" evidence="1">
    <location>
        <begin position="739"/>
        <end position="752"/>
    </location>
</feature>
<evidence type="ECO:0000313" key="2">
    <source>
        <dbReference type="EMBL" id="GIL47519.1"/>
    </source>
</evidence>
<evidence type="ECO:0008006" key="4">
    <source>
        <dbReference type="Google" id="ProtNLM"/>
    </source>
</evidence>
<feature type="compositionally biased region" description="Basic and acidic residues" evidence="1">
    <location>
        <begin position="317"/>
        <end position="335"/>
    </location>
</feature>
<dbReference type="SUPFAM" id="SSF81383">
    <property type="entry name" value="F-box domain"/>
    <property type="match status" value="1"/>
</dbReference>
<comment type="caution">
    <text evidence="2">The sequence shown here is derived from an EMBL/GenBank/DDBJ whole genome shotgun (WGS) entry which is preliminary data.</text>
</comment>
<dbReference type="Proteomes" id="UP000747399">
    <property type="component" value="Unassembled WGS sequence"/>
</dbReference>
<dbReference type="EMBL" id="BNCO01000004">
    <property type="protein sequence ID" value="GIL47519.1"/>
    <property type="molecule type" value="Genomic_DNA"/>
</dbReference>
<feature type="region of interest" description="Disordered" evidence="1">
    <location>
        <begin position="739"/>
        <end position="768"/>
    </location>
</feature>
<evidence type="ECO:0000313" key="3">
    <source>
        <dbReference type="Proteomes" id="UP000747399"/>
    </source>
</evidence>
<sequence length="1015" mass="109630">MSSSTDVDGHSPSLLLLDSFCLVHVSQFLNSARDMASLQCTCKALYVLLQASSIWARILKLGYGGFKLQPAPPLAKVKGGSASAATEPTRLPNNKTLCRIFEESARDLHPVRFVAVYTDGGVDQGRTHYWADHAFTPNAWAPFCSKLSDNVNLLAILKTGGPDATGELTHRQLMIGCLKWVQPFLSHIPMPEHPETHHLGPIELEEAAAYLSSWTTPNLERFFCQMAARAAAHDALGLFMLRGLPAVKELRNAAQEQRPVDPVKVSEERREAAMVLGQRIQTSPWYDRAYRINLFPVAQLREQRHRAAAATVGQERAMGRDGLGRGNEDSSSDRPHALDEVAMRSDLMTQEAASRVAVIHGLAVSRAGRLSCPVQSGALFAGLLPQDWPWGTLEATGAAAPLQPDGAPSMSSYDAMMRAIVDQPSVKSLNDKLDAESVFAACADGQLQPWVHHVVMDHVEYIELLPPHLVEAARGHSGELGIAGKGGNDGTSCGAPAATTATSACSHPPKGGLPAFHPVLWFRFTDVHEYNQRRLPRRAVKILGDVTELFQDAADVLTRAADAVLHALRMEVTAWAEALLDARDASGLPSRAGPWDADAVLAPDTAGTIADTSATGVWRELGLSSSSSVPVPKPRISTPLLSVRSPQPDSLKHALRRAIGLADSLITFGMSADVMLREMQDVARISLVHSEVQDLLDRGKAMKASLIFVAQQLASPEKLCRSPRMQDVPALASAAQCSKREEGLEDKAERLEQQQQEEGDREGEKETKDEMVEYRDEGGDAAVGGRQRSDSHQCRMRMASGVGTGTGSNRLEGTSLWKALESDVLGPEGRQARLALAAALRRKVAAMEAAAASAQSDRPKIVERRNEELLRWLPVEVAAPITQSPAAVTAATSPSLHSGGMSDSGSDAGVVLEPPAPDGWAAERLFDPELQHDVVLGRVMLPEDNEDCHRVVHMAAKLLFPVAANAVVFKAIRPENLMEMVGWDDEEGPNVDVQYVALQGRALQLPSGVQVMPAM</sequence>
<accession>A0A8J4EUJ4</accession>
<organism evidence="2 3">
    <name type="scientific">Volvox africanus</name>
    <dbReference type="NCBI Taxonomy" id="51714"/>
    <lineage>
        <taxon>Eukaryota</taxon>
        <taxon>Viridiplantae</taxon>
        <taxon>Chlorophyta</taxon>
        <taxon>core chlorophytes</taxon>
        <taxon>Chlorophyceae</taxon>
        <taxon>CS clade</taxon>
        <taxon>Chlamydomonadales</taxon>
        <taxon>Volvocaceae</taxon>
        <taxon>Volvox</taxon>
    </lineage>
</organism>
<feature type="region of interest" description="Disordered" evidence="1">
    <location>
        <begin position="308"/>
        <end position="335"/>
    </location>
</feature>
<proteinExistence type="predicted"/>
<evidence type="ECO:0000256" key="1">
    <source>
        <dbReference type="SAM" id="MobiDB-lite"/>
    </source>
</evidence>
<dbReference type="AlphaFoldDB" id="A0A8J4EUJ4"/>
<keyword evidence="3" id="KW-1185">Reference proteome</keyword>
<dbReference type="InterPro" id="IPR036047">
    <property type="entry name" value="F-box-like_dom_sf"/>
</dbReference>
<protein>
    <recommendedName>
        <fullName evidence="4">F-box domain-containing protein</fullName>
    </recommendedName>
</protein>
<reference evidence="2" key="1">
    <citation type="journal article" date="2021" name="Proc. Natl. Acad. Sci. U.S.A.">
        <title>Three genomes in the algal genus Volvox reveal the fate of a haploid sex-determining region after a transition to homothallism.</title>
        <authorList>
            <person name="Yamamoto K."/>
            <person name="Hamaji T."/>
            <person name="Kawai-Toyooka H."/>
            <person name="Matsuzaki R."/>
            <person name="Takahashi F."/>
            <person name="Nishimura Y."/>
            <person name="Kawachi M."/>
            <person name="Noguchi H."/>
            <person name="Minakuchi Y."/>
            <person name="Umen J.G."/>
            <person name="Toyoda A."/>
            <person name="Nozaki H."/>
        </authorList>
    </citation>
    <scope>NUCLEOTIDE SEQUENCE</scope>
    <source>
        <strain evidence="2">NIES-3780</strain>
    </source>
</reference>
<name>A0A8J4EUJ4_9CHLO</name>
<gene>
    <name evidence="2" type="ORF">Vafri_4323</name>
</gene>